<dbReference type="Gene3D" id="1.10.287.470">
    <property type="entry name" value="Helix hairpin bin"/>
    <property type="match status" value="1"/>
</dbReference>
<dbReference type="AlphaFoldDB" id="A0A328P6U8"/>
<dbReference type="NCBIfam" id="TIGR01730">
    <property type="entry name" value="RND_mfp"/>
    <property type="match status" value="1"/>
</dbReference>
<dbReference type="Gene3D" id="2.40.50.100">
    <property type="match status" value="1"/>
</dbReference>
<comment type="subcellular location">
    <subcellularLocation>
        <location evidence="1">Cell envelope</location>
    </subcellularLocation>
</comment>
<dbReference type="InterPro" id="IPR058625">
    <property type="entry name" value="MdtA-like_BSH"/>
</dbReference>
<dbReference type="Pfam" id="PF25967">
    <property type="entry name" value="RND-MFP_C"/>
    <property type="match status" value="1"/>
</dbReference>
<dbReference type="Pfam" id="PF25917">
    <property type="entry name" value="BSH_RND"/>
    <property type="match status" value="1"/>
</dbReference>
<protein>
    <submittedName>
        <fullName evidence="7">Efflux transporter periplasmic adaptor subunit</fullName>
    </submittedName>
</protein>
<evidence type="ECO:0000259" key="4">
    <source>
        <dbReference type="Pfam" id="PF25917"/>
    </source>
</evidence>
<dbReference type="PANTHER" id="PTHR30469:SF37">
    <property type="entry name" value="RAGD PROTEIN"/>
    <property type="match status" value="1"/>
</dbReference>
<keyword evidence="3" id="KW-0813">Transport</keyword>
<feature type="domain" description="Multidrug resistance protein MdtA-like barrel-sandwich hybrid" evidence="4">
    <location>
        <begin position="79"/>
        <end position="213"/>
    </location>
</feature>
<name>A0A328P6U8_9GAMM</name>
<dbReference type="FunFam" id="2.40.30.170:FF:000010">
    <property type="entry name" value="Efflux RND transporter periplasmic adaptor subunit"/>
    <property type="match status" value="1"/>
</dbReference>
<organism evidence="7 8">
    <name type="scientific">Dyella jiangningensis</name>
    <dbReference type="NCBI Taxonomy" id="1379159"/>
    <lineage>
        <taxon>Bacteria</taxon>
        <taxon>Pseudomonadati</taxon>
        <taxon>Pseudomonadota</taxon>
        <taxon>Gammaproteobacteria</taxon>
        <taxon>Lysobacterales</taxon>
        <taxon>Rhodanobacteraceae</taxon>
        <taxon>Dyella</taxon>
    </lineage>
</organism>
<dbReference type="InterPro" id="IPR006143">
    <property type="entry name" value="RND_pump_MFP"/>
</dbReference>
<comment type="caution">
    <text evidence="7">The sequence shown here is derived from an EMBL/GenBank/DDBJ whole genome shotgun (WGS) entry which is preliminary data.</text>
</comment>
<dbReference type="InterPro" id="IPR058792">
    <property type="entry name" value="Beta-barrel_RND_2"/>
</dbReference>
<dbReference type="Pfam" id="PF25954">
    <property type="entry name" value="Beta-barrel_RND_2"/>
    <property type="match status" value="1"/>
</dbReference>
<reference evidence="7 8" key="1">
    <citation type="journal article" date="2018" name="Genet. Mol. Biol.">
        <title>The genome sequence of Dyella jiangningensis FCAV SCS01 from a lignocellulose-decomposing microbial consortium metagenome reveals potential for biotechnological applications.</title>
        <authorList>
            <person name="Desiderato J.G."/>
            <person name="Alvarenga D.O."/>
            <person name="Constancio M.T.L."/>
            <person name="Alves L.M.C."/>
            <person name="Varani A.M."/>
        </authorList>
    </citation>
    <scope>NUCLEOTIDE SEQUENCE [LARGE SCALE GENOMIC DNA]</scope>
    <source>
        <strain evidence="7 8">FCAV SCS01</strain>
    </source>
</reference>
<dbReference type="EMBL" id="NFZS01000001">
    <property type="protein sequence ID" value="RAO78008.1"/>
    <property type="molecule type" value="Genomic_DNA"/>
</dbReference>
<comment type="similarity">
    <text evidence="2">Belongs to the membrane fusion protein (MFP) (TC 8.A.1) family.</text>
</comment>
<dbReference type="InterPro" id="IPR058627">
    <property type="entry name" value="MdtA-like_C"/>
</dbReference>
<dbReference type="Proteomes" id="UP000248926">
    <property type="component" value="Unassembled WGS sequence"/>
</dbReference>
<evidence type="ECO:0000256" key="1">
    <source>
        <dbReference type="ARBA" id="ARBA00004196"/>
    </source>
</evidence>
<evidence type="ECO:0000259" key="6">
    <source>
        <dbReference type="Pfam" id="PF25967"/>
    </source>
</evidence>
<dbReference type="RefSeq" id="WP_111982433.1">
    <property type="nucleotide sequence ID" value="NZ_NFZS01000001.1"/>
</dbReference>
<feature type="domain" description="CusB-like beta-barrel" evidence="5">
    <location>
        <begin position="233"/>
        <end position="302"/>
    </location>
</feature>
<accession>A0A328P6U8</accession>
<evidence type="ECO:0000313" key="7">
    <source>
        <dbReference type="EMBL" id="RAO78008.1"/>
    </source>
</evidence>
<gene>
    <name evidence="7" type="ORF">CA260_09315</name>
</gene>
<evidence type="ECO:0000256" key="3">
    <source>
        <dbReference type="ARBA" id="ARBA00022448"/>
    </source>
</evidence>
<sequence>MSMLVPVKPAAAPRRLLIVSAVVAALALSAGGIPRLAAHGVVARQTDALAVPTVAVVTPTKAPAQQVLVLPGDVEAFQEANIYARTSGYLHRWYSDIGTHVKRGDLLADIDAPELDAELTQAQSDAATALANYDIAKVTAARWQQMLKDDAVSRQSSEENASTMKAKQAMLAAAQANVSRLAQLQSFEKVVAPFDGVVTVRNIDVGALIDAGNGGTPAALFRLAETDRLRVFVDVPQDQAADVVAGAKATLALPQYPGRSFAGTVARTSGAIDANSRTLRVEVDMDNPDGAVLPGAYAQVSLPLSAAQPGLSLPANALLFRPAGVQVAVVDAKGTVQLRTVTLGRDFGARVEIHAGLHGDERVIVNPGDAITAGQAVRINAQPANA</sequence>
<evidence type="ECO:0000313" key="8">
    <source>
        <dbReference type="Proteomes" id="UP000248926"/>
    </source>
</evidence>
<dbReference type="Gene3D" id="2.40.420.20">
    <property type="match status" value="1"/>
</dbReference>
<feature type="domain" description="Multidrug resistance protein MdtA-like C-terminal permuted SH3" evidence="6">
    <location>
        <begin position="314"/>
        <end position="366"/>
    </location>
</feature>
<dbReference type="OrthoDB" id="9806939at2"/>
<dbReference type="SUPFAM" id="SSF111369">
    <property type="entry name" value="HlyD-like secretion proteins"/>
    <property type="match status" value="1"/>
</dbReference>
<dbReference type="Gene3D" id="2.40.30.170">
    <property type="match status" value="1"/>
</dbReference>
<dbReference type="GO" id="GO:1990281">
    <property type="term" value="C:efflux pump complex"/>
    <property type="evidence" value="ECO:0007669"/>
    <property type="project" value="TreeGrafter"/>
</dbReference>
<dbReference type="GO" id="GO:0015562">
    <property type="term" value="F:efflux transmembrane transporter activity"/>
    <property type="evidence" value="ECO:0007669"/>
    <property type="project" value="TreeGrafter"/>
</dbReference>
<evidence type="ECO:0000259" key="5">
    <source>
        <dbReference type="Pfam" id="PF25954"/>
    </source>
</evidence>
<proteinExistence type="inferred from homology"/>
<evidence type="ECO:0000256" key="2">
    <source>
        <dbReference type="ARBA" id="ARBA00009477"/>
    </source>
</evidence>
<keyword evidence="8" id="KW-1185">Reference proteome</keyword>
<dbReference type="PANTHER" id="PTHR30469">
    <property type="entry name" value="MULTIDRUG RESISTANCE PROTEIN MDTA"/>
    <property type="match status" value="1"/>
</dbReference>